<feature type="region of interest" description="Disordered" evidence="1">
    <location>
        <begin position="91"/>
        <end position="111"/>
    </location>
</feature>
<dbReference type="AlphaFoldDB" id="A0A328CZM5"/>
<evidence type="ECO:0000313" key="3">
    <source>
        <dbReference type="Proteomes" id="UP000249390"/>
    </source>
</evidence>
<proteinExistence type="predicted"/>
<organism evidence="2 3">
    <name type="scientific">Cuscuta australis</name>
    <dbReference type="NCBI Taxonomy" id="267555"/>
    <lineage>
        <taxon>Eukaryota</taxon>
        <taxon>Viridiplantae</taxon>
        <taxon>Streptophyta</taxon>
        <taxon>Embryophyta</taxon>
        <taxon>Tracheophyta</taxon>
        <taxon>Spermatophyta</taxon>
        <taxon>Magnoliopsida</taxon>
        <taxon>eudicotyledons</taxon>
        <taxon>Gunneridae</taxon>
        <taxon>Pentapetalae</taxon>
        <taxon>asterids</taxon>
        <taxon>lamiids</taxon>
        <taxon>Solanales</taxon>
        <taxon>Convolvulaceae</taxon>
        <taxon>Cuscuteae</taxon>
        <taxon>Cuscuta</taxon>
        <taxon>Cuscuta subgen. Grammica</taxon>
        <taxon>Cuscuta sect. Cleistogrammica</taxon>
    </lineage>
</organism>
<evidence type="ECO:0000256" key="1">
    <source>
        <dbReference type="SAM" id="MobiDB-lite"/>
    </source>
</evidence>
<keyword evidence="3" id="KW-1185">Reference proteome</keyword>
<accession>A0A328CZM5</accession>
<name>A0A328CZM5_9ASTE</name>
<dbReference type="EMBL" id="NQVE01000204">
    <property type="protein sequence ID" value="RAL38935.1"/>
    <property type="molecule type" value="Genomic_DNA"/>
</dbReference>
<reference evidence="2 3" key="1">
    <citation type="submission" date="2018-06" db="EMBL/GenBank/DDBJ databases">
        <title>The Genome of Cuscuta australis (Dodder) Provides Insight into the Evolution of Plant Parasitism.</title>
        <authorList>
            <person name="Liu H."/>
        </authorList>
    </citation>
    <scope>NUCLEOTIDE SEQUENCE [LARGE SCALE GENOMIC DNA]</scope>
    <source>
        <strain evidence="3">cv. Yunnan</strain>
        <tissue evidence="2">Vines</tissue>
    </source>
</reference>
<dbReference type="Proteomes" id="UP000249390">
    <property type="component" value="Unassembled WGS sequence"/>
</dbReference>
<comment type="caution">
    <text evidence="2">The sequence shown here is derived from an EMBL/GenBank/DDBJ whole genome shotgun (WGS) entry which is preliminary data.</text>
</comment>
<protein>
    <submittedName>
        <fullName evidence="2">Uncharacterized protein</fullName>
    </submittedName>
</protein>
<gene>
    <name evidence="2" type="ORF">DM860_014761</name>
</gene>
<sequence length="111" mass="12173">MGGDGVDYCRLRREGIVTRDGGEMASALLVNVNLRSLPRSASEKGKLFIVTSPTAFAAPYPRNPTLAWPYGLVYTAWPYHLKGFLGRHSSTGAEWDSNSRPLLWKGNSTTS</sequence>
<evidence type="ECO:0000313" key="2">
    <source>
        <dbReference type="EMBL" id="RAL38935.1"/>
    </source>
</evidence>